<accession>A0A0A8ZN60</accession>
<organism evidence="1">
    <name type="scientific">Arundo donax</name>
    <name type="common">Giant reed</name>
    <name type="synonym">Donax arundinaceus</name>
    <dbReference type="NCBI Taxonomy" id="35708"/>
    <lineage>
        <taxon>Eukaryota</taxon>
        <taxon>Viridiplantae</taxon>
        <taxon>Streptophyta</taxon>
        <taxon>Embryophyta</taxon>
        <taxon>Tracheophyta</taxon>
        <taxon>Spermatophyta</taxon>
        <taxon>Magnoliopsida</taxon>
        <taxon>Liliopsida</taxon>
        <taxon>Poales</taxon>
        <taxon>Poaceae</taxon>
        <taxon>PACMAD clade</taxon>
        <taxon>Arundinoideae</taxon>
        <taxon>Arundineae</taxon>
        <taxon>Arundo</taxon>
    </lineage>
</organism>
<dbReference type="EMBL" id="GBRH01257031">
    <property type="protein sequence ID" value="JAD40864.1"/>
    <property type="molecule type" value="Transcribed_RNA"/>
</dbReference>
<protein>
    <submittedName>
        <fullName evidence="1">Uncharacterized protein</fullName>
    </submittedName>
</protein>
<reference evidence="1" key="1">
    <citation type="submission" date="2014-09" db="EMBL/GenBank/DDBJ databases">
        <authorList>
            <person name="Magalhaes I.L.F."/>
            <person name="Oliveira U."/>
            <person name="Santos F.R."/>
            <person name="Vidigal T.H.D.A."/>
            <person name="Brescovit A.D."/>
            <person name="Santos A.J."/>
        </authorList>
    </citation>
    <scope>NUCLEOTIDE SEQUENCE</scope>
    <source>
        <tissue evidence="1">Shoot tissue taken approximately 20 cm above the soil surface</tissue>
    </source>
</reference>
<proteinExistence type="predicted"/>
<name>A0A0A8ZN60_ARUDO</name>
<dbReference type="AlphaFoldDB" id="A0A0A8ZN60"/>
<evidence type="ECO:0000313" key="1">
    <source>
        <dbReference type="EMBL" id="JAD40864.1"/>
    </source>
</evidence>
<reference evidence="1" key="2">
    <citation type="journal article" date="2015" name="Data Brief">
        <title>Shoot transcriptome of the giant reed, Arundo donax.</title>
        <authorList>
            <person name="Barrero R.A."/>
            <person name="Guerrero F.D."/>
            <person name="Moolhuijzen P."/>
            <person name="Goolsby J.A."/>
            <person name="Tidwell J."/>
            <person name="Bellgard S.E."/>
            <person name="Bellgard M.I."/>
        </authorList>
    </citation>
    <scope>NUCLEOTIDE SEQUENCE</scope>
    <source>
        <tissue evidence="1">Shoot tissue taken approximately 20 cm above the soil surface</tissue>
    </source>
</reference>
<sequence>MMYSLPPTFQTPSFKIDAILTFEKSNTKKVKCNIKEMLVQD</sequence>